<dbReference type="EMBL" id="CAKXZS010000011">
    <property type="protein sequence ID" value="CAH2397424.1"/>
    <property type="molecule type" value="Genomic_DNA"/>
</dbReference>
<dbReference type="Proteomes" id="UP001152604">
    <property type="component" value="Unassembled WGS sequence"/>
</dbReference>
<proteinExistence type="predicted"/>
<evidence type="ECO:0000313" key="2">
    <source>
        <dbReference type="Proteomes" id="UP001152604"/>
    </source>
</evidence>
<gene>
    <name evidence="1" type="ORF">MES4922_190159</name>
</gene>
<protein>
    <submittedName>
        <fullName evidence="1">Uncharacterized protein</fullName>
    </submittedName>
</protein>
<name>A0ABM9DLB9_9HYPH</name>
<organism evidence="1 2">
    <name type="scientific">Mesorhizobium ventifaucium</name>
    <dbReference type="NCBI Taxonomy" id="666020"/>
    <lineage>
        <taxon>Bacteria</taxon>
        <taxon>Pseudomonadati</taxon>
        <taxon>Pseudomonadota</taxon>
        <taxon>Alphaproteobacteria</taxon>
        <taxon>Hyphomicrobiales</taxon>
        <taxon>Phyllobacteriaceae</taxon>
        <taxon>Mesorhizobium</taxon>
    </lineage>
</organism>
<evidence type="ECO:0000313" key="1">
    <source>
        <dbReference type="EMBL" id="CAH2397424.1"/>
    </source>
</evidence>
<sequence>MGGFSMTYAKCAIRRFDGLADLRSPRAVRIVNRNEPFGSILEAANSLSAAGRIRCHASRQWPPTK</sequence>
<accession>A0ABM9DLB9</accession>
<keyword evidence="2" id="KW-1185">Reference proteome</keyword>
<comment type="caution">
    <text evidence="1">The sequence shown here is derived from an EMBL/GenBank/DDBJ whole genome shotgun (WGS) entry which is preliminary data.</text>
</comment>
<reference evidence="1" key="1">
    <citation type="submission" date="2022-03" db="EMBL/GenBank/DDBJ databases">
        <authorList>
            <person name="Brunel B."/>
        </authorList>
    </citation>
    <scope>NUCLEOTIDE SEQUENCE</scope>
    <source>
        <strain evidence="1">STM4922sample</strain>
    </source>
</reference>